<evidence type="ECO:0000313" key="3">
    <source>
        <dbReference type="Proteomes" id="UP000824469"/>
    </source>
</evidence>
<reference evidence="2 3" key="1">
    <citation type="journal article" date="2021" name="Nat. Plants">
        <title>The Taxus genome provides insights into paclitaxel biosynthesis.</title>
        <authorList>
            <person name="Xiong X."/>
            <person name="Gou J."/>
            <person name="Liao Q."/>
            <person name="Li Y."/>
            <person name="Zhou Q."/>
            <person name="Bi G."/>
            <person name="Li C."/>
            <person name="Du R."/>
            <person name="Wang X."/>
            <person name="Sun T."/>
            <person name="Guo L."/>
            <person name="Liang H."/>
            <person name="Lu P."/>
            <person name="Wu Y."/>
            <person name="Zhang Z."/>
            <person name="Ro D.K."/>
            <person name="Shang Y."/>
            <person name="Huang S."/>
            <person name="Yan J."/>
        </authorList>
    </citation>
    <scope>NUCLEOTIDE SEQUENCE [LARGE SCALE GENOMIC DNA]</scope>
    <source>
        <strain evidence="2">Ta-2019</strain>
    </source>
</reference>
<gene>
    <name evidence="2" type="ORF">KI387_039806</name>
</gene>
<sequence length="160" mass="19385">CTWKRAYQEEERLTEISRSPMERTQKSCAEQEAQEEKKRRKVAWQNYHNKRGGEDRSSGVRSNRVGEVRERRSPQELCRQVSKGDNGGLRQRKRTIRWQQSHEEKEKTKEEICTKRMRRRREKYSGKVDCRRGQERGETRARKRWRREKTHKAKGSVEKP</sequence>
<dbReference type="EMBL" id="JAHRHJ020000011">
    <property type="protein sequence ID" value="KAH9296218.1"/>
    <property type="molecule type" value="Genomic_DNA"/>
</dbReference>
<feature type="non-terminal residue" evidence="2">
    <location>
        <position position="1"/>
    </location>
</feature>
<organism evidence="2 3">
    <name type="scientific">Taxus chinensis</name>
    <name type="common">Chinese yew</name>
    <name type="synonym">Taxus wallichiana var. chinensis</name>
    <dbReference type="NCBI Taxonomy" id="29808"/>
    <lineage>
        <taxon>Eukaryota</taxon>
        <taxon>Viridiplantae</taxon>
        <taxon>Streptophyta</taxon>
        <taxon>Embryophyta</taxon>
        <taxon>Tracheophyta</taxon>
        <taxon>Spermatophyta</taxon>
        <taxon>Pinopsida</taxon>
        <taxon>Pinidae</taxon>
        <taxon>Conifers II</taxon>
        <taxon>Cupressales</taxon>
        <taxon>Taxaceae</taxon>
        <taxon>Taxus</taxon>
    </lineage>
</organism>
<feature type="compositionally biased region" description="Basic and acidic residues" evidence="1">
    <location>
        <begin position="123"/>
        <end position="140"/>
    </location>
</feature>
<accession>A0AA38CCF8</accession>
<dbReference type="AlphaFoldDB" id="A0AA38CCF8"/>
<dbReference type="Proteomes" id="UP000824469">
    <property type="component" value="Unassembled WGS sequence"/>
</dbReference>
<comment type="caution">
    <text evidence="2">The sequence shown here is derived from an EMBL/GenBank/DDBJ whole genome shotgun (WGS) entry which is preliminary data.</text>
</comment>
<feature type="compositionally biased region" description="Basic and acidic residues" evidence="1">
    <location>
        <begin position="100"/>
        <end position="114"/>
    </location>
</feature>
<protein>
    <submittedName>
        <fullName evidence="2">Uncharacterized protein</fullName>
    </submittedName>
</protein>
<feature type="compositionally biased region" description="Basic and acidic residues" evidence="1">
    <location>
        <begin position="51"/>
        <end position="74"/>
    </location>
</feature>
<keyword evidence="3" id="KW-1185">Reference proteome</keyword>
<feature type="compositionally biased region" description="Basic and acidic residues" evidence="1">
    <location>
        <begin position="14"/>
        <end position="25"/>
    </location>
</feature>
<feature type="region of interest" description="Disordered" evidence="1">
    <location>
        <begin position="14"/>
        <end position="160"/>
    </location>
</feature>
<evidence type="ECO:0000256" key="1">
    <source>
        <dbReference type="SAM" id="MobiDB-lite"/>
    </source>
</evidence>
<evidence type="ECO:0000313" key="2">
    <source>
        <dbReference type="EMBL" id="KAH9296218.1"/>
    </source>
</evidence>
<feature type="compositionally biased region" description="Basic residues" evidence="1">
    <location>
        <begin position="141"/>
        <end position="154"/>
    </location>
</feature>
<proteinExistence type="predicted"/>
<name>A0AA38CCF8_TAXCH</name>